<evidence type="ECO:0000313" key="4">
    <source>
        <dbReference type="EMBL" id="VFK13014.1"/>
    </source>
</evidence>
<protein>
    <submittedName>
        <fullName evidence="3">Uncharacterized protein</fullName>
    </submittedName>
</protein>
<name>A0A450T260_9GAMM</name>
<organism evidence="3">
    <name type="scientific">Candidatus Kentrum sp. FM</name>
    <dbReference type="NCBI Taxonomy" id="2126340"/>
    <lineage>
        <taxon>Bacteria</taxon>
        <taxon>Pseudomonadati</taxon>
        <taxon>Pseudomonadota</taxon>
        <taxon>Gammaproteobacteria</taxon>
        <taxon>Candidatus Kentrum</taxon>
    </lineage>
</organism>
<sequence>MSDSTERSTIDVAIWISLGAVFLYTVGWSYAHHFFGHFNFIGLTHLGIPSEYHLMDGFRVLKDYLLRFLVGGFVLTGLMILGWRSRMVWLRWVSLPLLIPAFMLAYSLGEISADHNFRQHSDANFNRYPWMRVWITLDTKSDPNLANLAKDLAKGHYRLLLQSETSLFLIKPRKGPRIPTVQVPLRQVKAMRRLPVNPGRE</sequence>
<feature type="transmembrane region" description="Helical" evidence="1">
    <location>
        <begin position="89"/>
        <end position="109"/>
    </location>
</feature>
<evidence type="ECO:0000256" key="1">
    <source>
        <dbReference type="SAM" id="Phobius"/>
    </source>
</evidence>
<keyword evidence="1" id="KW-1133">Transmembrane helix</keyword>
<accession>A0A450T260</accession>
<evidence type="ECO:0000313" key="2">
    <source>
        <dbReference type="EMBL" id="VFJ53154.1"/>
    </source>
</evidence>
<dbReference type="EMBL" id="CAADEZ010000267">
    <property type="protein sequence ID" value="VFJ60599.1"/>
    <property type="molecule type" value="Genomic_DNA"/>
</dbReference>
<dbReference type="EMBL" id="CAADFA010000119">
    <property type="protein sequence ID" value="VFJ53154.1"/>
    <property type="molecule type" value="Genomic_DNA"/>
</dbReference>
<reference evidence="3" key="1">
    <citation type="submission" date="2019-02" db="EMBL/GenBank/DDBJ databases">
        <authorList>
            <person name="Gruber-Vodicka R. H."/>
            <person name="Seah K. B. B."/>
        </authorList>
    </citation>
    <scope>NUCLEOTIDE SEQUENCE</scope>
    <source>
        <strain evidence="3">BECK_BZ163</strain>
        <strain evidence="4">BECK_BZ164</strain>
        <strain evidence="2">BECK_BZ165</strain>
    </source>
</reference>
<feature type="transmembrane region" description="Helical" evidence="1">
    <location>
        <begin position="12"/>
        <end position="31"/>
    </location>
</feature>
<feature type="transmembrane region" description="Helical" evidence="1">
    <location>
        <begin position="64"/>
        <end position="83"/>
    </location>
</feature>
<gene>
    <name evidence="3" type="ORF">BECKFM1743A_GA0114220_1026711</name>
    <name evidence="4" type="ORF">BECKFM1743B_GA0114221_1026311</name>
    <name evidence="2" type="ORF">BECKFM1743C_GA0114222_1011911</name>
</gene>
<evidence type="ECO:0000313" key="3">
    <source>
        <dbReference type="EMBL" id="VFJ60599.1"/>
    </source>
</evidence>
<keyword evidence="1" id="KW-0472">Membrane</keyword>
<proteinExistence type="predicted"/>
<dbReference type="EMBL" id="CAADFL010000263">
    <property type="protein sequence ID" value="VFK13014.1"/>
    <property type="molecule type" value="Genomic_DNA"/>
</dbReference>
<keyword evidence="1" id="KW-0812">Transmembrane</keyword>
<dbReference type="AlphaFoldDB" id="A0A450T260"/>